<reference evidence="1 2" key="1">
    <citation type="submission" date="2013-01" db="EMBL/GenBank/DDBJ databases">
        <authorList>
            <person name="Harkins D.M."/>
            <person name="Durkin A.S."/>
            <person name="Brinkac L.M."/>
            <person name="Haft D.H."/>
            <person name="Selengut J.D."/>
            <person name="Sanka R."/>
            <person name="DePew J."/>
            <person name="Purushe J."/>
            <person name="Galloway R.L."/>
            <person name="Vinetz J.M."/>
            <person name="Sutton G.G."/>
            <person name="Nierman W.C."/>
            <person name="Fouts D.E."/>
        </authorList>
    </citation>
    <scope>NUCLEOTIDE SEQUENCE [LARGE SCALE GENOMIC DNA]</scope>
    <source>
        <strain evidence="1 2">79601</strain>
    </source>
</reference>
<comment type="caution">
    <text evidence="1">The sequence shown here is derived from an EMBL/GenBank/DDBJ whole genome shotgun (WGS) entry which is preliminary data.</text>
</comment>
<sequence>MGLAVVVGILSEDWYDPETLDSFRKEFEKVNRLLADNDLPLHKEPERLPVLENRCELDSYPYSYLHYLRRAYAYRVNDPTWMAEPILDSEDPAFDPVVEEETDKFESHLLCHSDAEGFYIPIDFHPVLFEEEKDQILGGMLGSSQGLLEELIFVAPALGIQLKDGELSQSEVDAINSGLGTEEGVWIERTVWLSLFEAARLSIKHGTAICFC</sequence>
<protein>
    <submittedName>
        <fullName evidence="1">Uncharacterized protein</fullName>
    </submittedName>
</protein>
<dbReference type="OrthoDB" id="583504at2"/>
<name>M6CZ71_9LEPT</name>
<organism evidence="1 2">
    <name type="scientific">Leptospira alstonii serovar Sichuan str. 79601</name>
    <dbReference type="NCBI Taxonomy" id="1218565"/>
    <lineage>
        <taxon>Bacteria</taxon>
        <taxon>Pseudomonadati</taxon>
        <taxon>Spirochaetota</taxon>
        <taxon>Spirochaetia</taxon>
        <taxon>Leptospirales</taxon>
        <taxon>Leptospiraceae</taxon>
        <taxon>Leptospira</taxon>
    </lineage>
</organism>
<dbReference type="EMBL" id="ANIK01000029">
    <property type="protein sequence ID" value="EMJ95796.1"/>
    <property type="molecule type" value="Genomic_DNA"/>
</dbReference>
<dbReference type="Proteomes" id="UP000011988">
    <property type="component" value="Unassembled WGS sequence"/>
</dbReference>
<accession>M6CZ71</accession>
<dbReference type="PATRIC" id="fig|1218565.3.peg.1598"/>
<evidence type="ECO:0000313" key="1">
    <source>
        <dbReference type="EMBL" id="EMJ95796.1"/>
    </source>
</evidence>
<dbReference type="AlphaFoldDB" id="M6CZ71"/>
<gene>
    <name evidence="1" type="ORF">LEP1GSC194_3324</name>
</gene>
<dbReference type="RefSeq" id="WP_020772971.1">
    <property type="nucleotide sequence ID" value="NZ_ANIK01000029.1"/>
</dbReference>
<proteinExistence type="predicted"/>
<evidence type="ECO:0000313" key="2">
    <source>
        <dbReference type="Proteomes" id="UP000011988"/>
    </source>
</evidence>